<keyword evidence="1" id="KW-0732">Signal</keyword>
<evidence type="ECO:0000313" key="3">
    <source>
        <dbReference type="WBParaSite" id="maker-uti_cns_0003797-snap-gene-0.6-mRNA-1"/>
    </source>
</evidence>
<accession>A0A1I8GZM6</accession>
<organism evidence="2 3">
    <name type="scientific">Macrostomum lignano</name>
    <dbReference type="NCBI Taxonomy" id="282301"/>
    <lineage>
        <taxon>Eukaryota</taxon>
        <taxon>Metazoa</taxon>
        <taxon>Spiralia</taxon>
        <taxon>Lophotrochozoa</taxon>
        <taxon>Platyhelminthes</taxon>
        <taxon>Rhabditophora</taxon>
        <taxon>Macrostomorpha</taxon>
        <taxon>Macrostomida</taxon>
        <taxon>Macrostomidae</taxon>
        <taxon>Macrostomum</taxon>
    </lineage>
</organism>
<dbReference type="Proteomes" id="UP000095280">
    <property type="component" value="Unplaced"/>
</dbReference>
<reference evidence="3" key="1">
    <citation type="submission" date="2016-11" db="UniProtKB">
        <authorList>
            <consortium name="WormBaseParasite"/>
        </authorList>
    </citation>
    <scope>IDENTIFICATION</scope>
</reference>
<dbReference type="AlphaFoldDB" id="A0A1I8GZM6"/>
<name>A0A1I8GZM6_9PLAT</name>
<protein>
    <submittedName>
        <fullName evidence="3">Secreted protein</fullName>
    </submittedName>
</protein>
<feature type="chain" id="PRO_5009319794" evidence="1">
    <location>
        <begin position="27"/>
        <end position="98"/>
    </location>
</feature>
<evidence type="ECO:0000256" key="1">
    <source>
        <dbReference type="SAM" id="SignalP"/>
    </source>
</evidence>
<keyword evidence="2" id="KW-1185">Reference proteome</keyword>
<dbReference type="WBParaSite" id="maker-uti_cns_0003797-snap-gene-0.6-mRNA-1">
    <property type="protein sequence ID" value="maker-uti_cns_0003797-snap-gene-0.6-mRNA-1"/>
    <property type="gene ID" value="maker-uti_cns_0003797-snap-gene-0.6"/>
</dbReference>
<feature type="signal peptide" evidence="1">
    <location>
        <begin position="1"/>
        <end position="26"/>
    </location>
</feature>
<proteinExistence type="predicted"/>
<evidence type="ECO:0000313" key="2">
    <source>
        <dbReference type="Proteomes" id="UP000095280"/>
    </source>
</evidence>
<sequence length="98" mass="11057">MTSASTAQRSVSRRLLALVAIATAAAVLLTDQGGVEAFAAGRMEPDGEAADGGQRPSTWLAMKRHWLRERNGDRLVRNRKWWPVKYWEVPPEEIEVRR</sequence>